<dbReference type="Pfam" id="PF01594">
    <property type="entry name" value="AI-2E_transport"/>
    <property type="match status" value="1"/>
</dbReference>
<evidence type="ECO:0000256" key="5">
    <source>
        <dbReference type="ARBA" id="ARBA00022692"/>
    </source>
</evidence>
<evidence type="ECO:0000256" key="2">
    <source>
        <dbReference type="ARBA" id="ARBA00009773"/>
    </source>
</evidence>
<comment type="caution">
    <text evidence="10">The sequence shown here is derived from an EMBL/GenBank/DDBJ whole genome shotgun (WGS) entry which is preliminary data.</text>
</comment>
<keyword evidence="3" id="KW-0813">Transport</keyword>
<feature type="region of interest" description="Disordered" evidence="8">
    <location>
        <begin position="1"/>
        <end position="46"/>
    </location>
</feature>
<evidence type="ECO:0000256" key="1">
    <source>
        <dbReference type="ARBA" id="ARBA00004651"/>
    </source>
</evidence>
<feature type="transmembrane region" description="Helical" evidence="9">
    <location>
        <begin position="317"/>
        <end position="345"/>
    </location>
</feature>
<comment type="similarity">
    <text evidence="2">Belongs to the autoinducer-2 exporter (AI-2E) (TC 2.A.86) family.</text>
</comment>
<evidence type="ECO:0000256" key="4">
    <source>
        <dbReference type="ARBA" id="ARBA00022475"/>
    </source>
</evidence>
<gene>
    <name evidence="10" type="ORF">E3O44_15455</name>
</gene>
<feature type="transmembrane region" description="Helical" evidence="9">
    <location>
        <begin position="96"/>
        <end position="114"/>
    </location>
</feature>
<evidence type="ECO:0000313" key="10">
    <source>
        <dbReference type="EMBL" id="TFB84473.1"/>
    </source>
</evidence>
<evidence type="ECO:0000256" key="9">
    <source>
        <dbReference type="SAM" id="Phobius"/>
    </source>
</evidence>
<proteinExistence type="inferred from homology"/>
<dbReference type="InterPro" id="IPR002549">
    <property type="entry name" value="AI-2E-like"/>
</dbReference>
<evidence type="ECO:0000256" key="7">
    <source>
        <dbReference type="ARBA" id="ARBA00023136"/>
    </source>
</evidence>
<sequence>MDGVDNARTAAPATGSAAGGGLAPIRPQRTDARRRASRPRVTPGVHWGRGAASARLAAPLSVAATLRSPFVAGFVGALGVLTAVALGAALASLSTILISVGAALFIALGLDPVVRLLVSRGLRRPLAIGLVFVALTVVAVLLVLLVVPVIVRQIVTFAQLAPAYLVGLEQQDWFIFLSDQLGIIDLPALFEGLIALATDPASWLFVGSGLVKVGVGLINGVTGGMIVLILSLYFLASLDAMKKALYSLVPRPRRPGFIDLSEQITGSIGGYVNGMLLLSCLNSGLGLVAMLIIGVPFAGVLAVVVFALALVPLIGSVFAAVIVVAVALLASPATALWIGLYYLVYLQIEAYVLTPRVMNKAIAVPGSLVVIGAIAGGALLGMLGALIAIPVTASILLIIKTVVVPRQDRAH</sequence>
<keyword evidence="11" id="KW-1185">Reference proteome</keyword>
<feature type="compositionally biased region" description="Low complexity" evidence="8">
    <location>
        <begin position="7"/>
        <end position="16"/>
    </location>
</feature>
<name>A0ABY2ICC9_9MICO</name>
<dbReference type="PANTHER" id="PTHR21716:SF53">
    <property type="entry name" value="PERMEASE PERM-RELATED"/>
    <property type="match status" value="1"/>
</dbReference>
<keyword evidence="4" id="KW-1003">Cell membrane</keyword>
<feature type="transmembrane region" description="Helical" evidence="9">
    <location>
        <begin position="382"/>
        <end position="403"/>
    </location>
</feature>
<feature type="transmembrane region" description="Helical" evidence="9">
    <location>
        <begin position="357"/>
        <end position="376"/>
    </location>
</feature>
<feature type="transmembrane region" description="Helical" evidence="9">
    <location>
        <begin position="213"/>
        <end position="236"/>
    </location>
</feature>
<evidence type="ECO:0000256" key="6">
    <source>
        <dbReference type="ARBA" id="ARBA00022989"/>
    </source>
</evidence>
<keyword evidence="7 9" id="KW-0472">Membrane</keyword>
<feature type="transmembrane region" description="Helical" evidence="9">
    <location>
        <begin position="70"/>
        <end position="90"/>
    </location>
</feature>
<comment type="subcellular location">
    <subcellularLocation>
        <location evidence="1">Cell membrane</location>
        <topology evidence="1">Multi-pass membrane protein</topology>
    </subcellularLocation>
</comment>
<feature type="transmembrane region" description="Helical" evidence="9">
    <location>
        <begin position="126"/>
        <end position="151"/>
    </location>
</feature>
<evidence type="ECO:0000256" key="3">
    <source>
        <dbReference type="ARBA" id="ARBA00022448"/>
    </source>
</evidence>
<keyword evidence="5 9" id="KW-0812">Transmembrane</keyword>
<protein>
    <submittedName>
        <fullName evidence="10">AI-2E family transporter</fullName>
    </submittedName>
</protein>
<dbReference type="EMBL" id="SOFG01000021">
    <property type="protein sequence ID" value="TFB84473.1"/>
    <property type="molecule type" value="Genomic_DNA"/>
</dbReference>
<feature type="transmembrane region" description="Helical" evidence="9">
    <location>
        <begin position="285"/>
        <end position="311"/>
    </location>
</feature>
<organism evidence="10 11">
    <name type="scientific">Cryobacterium algoricola</name>
    <dbReference type="NCBI Taxonomy" id="1259183"/>
    <lineage>
        <taxon>Bacteria</taxon>
        <taxon>Bacillati</taxon>
        <taxon>Actinomycetota</taxon>
        <taxon>Actinomycetes</taxon>
        <taxon>Micrococcales</taxon>
        <taxon>Microbacteriaceae</taxon>
        <taxon>Cryobacterium</taxon>
    </lineage>
</organism>
<evidence type="ECO:0000313" key="11">
    <source>
        <dbReference type="Proteomes" id="UP000297608"/>
    </source>
</evidence>
<evidence type="ECO:0000256" key="8">
    <source>
        <dbReference type="SAM" id="MobiDB-lite"/>
    </source>
</evidence>
<accession>A0ABY2ICC9</accession>
<keyword evidence="6 9" id="KW-1133">Transmembrane helix</keyword>
<reference evidence="10 11" key="1">
    <citation type="submission" date="2019-03" db="EMBL/GenBank/DDBJ databases">
        <title>Genomics of glacier-inhabiting Cryobacterium strains.</title>
        <authorList>
            <person name="Liu Q."/>
            <person name="Xin Y.-H."/>
        </authorList>
    </citation>
    <scope>NUCLEOTIDE SEQUENCE [LARGE SCALE GENOMIC DNA]</scope>
    <source>
        <strain evidence="10 11">MDB2-B</strain>
    </source>
</reference>
<dbReference type="PANTHER" id="PTHR21716">
    <property type="entry name" value="TRANSMEMBRANE PROTEIN"/>
    <property type="match status" value="1"/>
</dbReference>
<dbReference type="RefSeq" id="WP_134535668.1">
    <property type="nucleotide sequence ID" value="NZ_SOFG01000021.1"/>
</dbReference>
<dbReference type="Proteomes" id="UP000297608">
    <property type="component" value="Unassembled WGS sequence"/>
</dbReference>